<feature type="domain" description="VanZ-like" evidence="6">
    <location>
        <begin position="49"/>
        <end position="188"/>
    </location>
</feature>
<dbReference type="InterPro" id="IPR010432">
    <property type="entry name" value="RDD"/>
</dbReference>
<dbReference type="InterPro" id="IPR053150">
    <property type="entry name" value="Teicoplanin_resist-assoc"/>
</dbReference>
<evidence type="ECO:0000256" key="1">
    <source>
        <dbReference type="ARBA" id="ARBA00004141"/>
    </source>
</evidence>
<keyword evidence="4 5" id="KW-0472">Membrane</keyword>
<evidence type="ECO:0000256" key="3">
    <source>
        <dbReference type="ARBA" id="ARBA00022989"/>
    </source>
</evidence>
<reference evidence="10 11" key="1">
    <citation type="submission" date="2016-10" db="EMBL/GenBank/DDBJ databases">
        <authorList>
            <person name="Varghese N."/>
            <person name="Submissions S."/>
        </authorList>
    </citation>
    <scope>NUCLEOTIDE SEQUENCE [LARGE SCALE GENOMIC DNA]</scope>
    <source>
        <strain evidence="11">ATCC 20501</strain>
        <strain evidence="9 10">CGMCC 4.3529</strain>
    </source>
</reference>
<dbReference type="Pfam" id="PF04892">
    <property type="entry name" value="VanZ"/>
    <property type="match status" value="1"/>
</dbReference>
<dbReference type="GO" id="GO:0016020">
    <property type="term" value="C:membrane"/>
    <property type="evidence" value="ECO:0007669"/>
    <property type="project" value="UniProtKB-SubCell"/>
</dbReference>
<feature type="transmembrane region" description="Helical" evidence="5">
    <location>
        <begin position="171"/>
        <end position="191"/>
    </location>
</feature>
<keyword evidence="2 5" id="KW-0812">Transmembrane</keyword>
<accession>A0A1H6ELG7</accession>
<evidence type="ECO:0000256" key="4">
    <source>
        <dbReference type="ARBA" id="ARBA00023136"/>
    </source>
</evidence>
<evidence type="ECO:0000256" key="5">
    <source>
        <dbReference type="SAM" id="Phobius"/>
    </source>
</evidence>
<dbReference type="PANTHER" id="PTHR36834">
    <property type="entry name" value="MEMBRANE PROTEIN-RELATED"/>
    <property type="match status" value="1"/>
</dbReference>
<dbReference type="Proteomes" id="UP000236729">
    <property type="component" value="Unassembled WGS sequence"/>
</dbReference>
<dbReference type="Pfam" id="PF06271">
    <property type="entry name" value="RDD"/>
    <property type="match status" value="1"/>
</dbReference>
<evidence type="ECO:0000313" key="8">
    <source>
        <dbReference type="EMBL" id="SEG97931.1"/>
    </source>
</evidence>
<feature type="transmembrane region" description="Helical" evidence="5">
    <location>
        <begin position="111"/>
        <end position="129"/>
    </location>
</feature>
<dbReference type="AlphaFoldDB" id="A0A1H6ELG7"/>
<feature type="transmembrane region" description="Helical" evidence="5">
    <location>
        <begin position="39"/>
        <end position="60"/>
    </location>
</feature>
<dbReference type="PANTHER" id="PTHR36834:SF1">
    <property type="entry name" value="INTEGRAL MEMBRANE PROTEIN"/>
    <property type="match status" value="1"/>
</dbReference>
<evidence type="ECO:0000313" key="11">
    <source>
        <dbReference type="Proteomes" id="UP000236729"/>
    </source>
</evidence>
<sequence length="380" mass="40213">MSTRLIPAVVAIVLGALLAIALFVPYVARQYRRRGELGIGNAALALGGLVYSLGLIAYVLLPMPAMRPDFCAVYGTSGPQWIPFNFLTDMEKEAIGTGIAATLRNPALTQVLLNVALFLPLGMFVRYMFQRSVVATTAIGLGASLLIELTQVTGIWFLYPCAYRLFDVDDLMANGLGALLGALAAPLLRAVPGQRIDSDPGQPRPVTRSRRLLAMVCDLMAFQFTGAVVVAGANAVLLAVHGELLSGVTPPAQLPGYAEVNAVSPWLPWFLLAVVVPLAGKAPSLGQRIVRLQATRPDGRPAGAAMRLLRSLFGVGGYVLLSQLSSTAPGLELLGTLASLYGLASLIALFTTDGHRGLSYVFTGLRLTDSRAADRVEALS</sequence>
<keyword evidence="10" id="KW-1185">Reference proteome</keyword>
<dbReference type="EMBL" id="FNVB01000016">
    <property type="protein sequence ID" value="SEG97931.1"/>
    <property type="molecule type" value="Genomic_DNA"/>
</dbReference>
<evidence type="ECO:0000259" key="6">
    <source>
        <dbReference type="Pfam" id="PF04892"/>
    </source>
</evidence>
<gene>
    <name evidence="8" type="ORF">SAMN02982929_06935</name>
    <name evidence="9" type="ORF">SAMN05216506_1237</name>
</gene>
<feature type="domain" description="RDD" evidence="7">
    <location>
        <begin position="209"/>
        <end position="358"/>
    </location>
</feature>
<dbReference type="InterPro" id="IPR006976">
    <property type="entry name" value="VanZ-like"/>
</dbReference>
<accession>A0A1I2H2K7</accession>
<evidence type="ECO:0000259" key="7">
    <source>
        <dbReference type="Pfam" id="PF06271"/>
    </source>
</evidence>
<name>A0A1H6ELG7_9PSEU</name>
<dbReference type="Proteomes" id="UP000199690">
    <property type="component" value="Unassembled WGS sequence"/>
</dbReference>
<feature type="transmembrane region" description="Helical" evidence="5">
    <location>
        <begin position="212"/>
        <end position="240"/>
    </location>
</feature>
<proteinExistence type="predicted"/>
<evidence type="ECO:0000313" key="9">
    <source>
        <dbReference type="EMBL" id="SFF23519.1"/>
    </source>
</evidence>
<organism evidence="8 11">
    <name type="scientific">Saccharopolyspora kobensis</name>
    <dbReference type="NCBI Taxonomy" id="146035"/>
    <lineage>
        <taxon>Bacteria</taxon>
        <taxon>Bacillati</taxon>
        <taxon>Actinomycetota</taxon>
        <taxon>Actinomycetes</taxon>
        <taxon>Pseudonocardiales</taxon>
        <taxon>Pseudonocardiaceae</taxon>
        <taxon>Saccharopolyspora</taxon>
    </lineage>
</organism>
<feature type="transmembrane region" description="Helical" evidence="5">
    <location>
        <begin position="141"/>
        <end position="159"/>
    </location>
</feature>
<evidence type="ECO:0000256" key="2">
    <source>
        <dbReference type="ARBA" id="ARBA00022692"/>
    </source>
</evidence>
<evidence type="ECO:0000313" key="10">
    <source>
        <dbReference type="Proteomes" id="UP000199690"/>
    </source>
</evidence>
<keyword evidence="3 5" id="KW-1133">Transmembrane helix</keyword>
<feature type="transmembrane region" description="Helical" evidence="5">
    <location>
        <begin position="6"/>
        <end position="27"/>
    </location>
</feature>
<feature type="transmembrane region" description="Helical" evidence="5">
    <location>
        <begin position="333"/>
        <end position="350"/>
    </location>
</feature>
<protein>
    <submittedName>
        <fullName evidence="8">Glycopeptide antibiotics resistance protein</fullName>
    </submittedName>
</protein>
<reference evidence="8" key="2">
    <citation type="submission" date="2016-10" db="EMBL/GenBank/DDBJ databases">
        <authorList>
            <person name="de Groot N.N."/>
        </authorList>
    </citation>
    <scope>NUCLEOTIDE SEQUENCE [LARGE SCALE GENOMIC DNA]</scope>
    <source>
        <strain evidence="8">ATCC 20501</strain>
    </source>
</reference>
<dbReference type="EMBL" id="FOME01000023">
    <property type="protein sequence ID" value="SFF23519.1"/>
    <property type="molecule type" value="Genomic_DNA"/>
</dbReference>
<comment type="subcellular location">
    <subcellularLocation>
        <location evidence="1">Membrane</location>
        <topology evidence="1">Multi-pass membrane protein</topology>
    </subcellularLocation>
</comment>